<dbReference type="HOGENOM" id="CLU_011106_0_1_1"/>
<dbReference type="GO" id="GO:0005739">
    <property type="term" value="C:mitochondrion"/>
    <property type="evidence" value="ECO:0007669"/>
    <property type="project" value="TreeGrafter"/>
</dbReference>
<evidence type="ECO:0000259" key="4">
    <source>
        <dbReference type="PROSITE" id="PS51721"/>
    </source>
</evidence>
<dbReference type="Gene3D" id="3.40.50.300">
    <property type="entry name" value="P-loop containing nucleotide triphosphate hydrolases"/>
    <property type="match status" value="1"/>
</dbReference>
<dbReference type="CDD" id="cd01856">
    <property type="entry name" value="YlqF"/>
    <property type="match status" value="1"/>
</dbReference>
<feature type="compositionally biased region" description="Basic and acidic residues" evidence="3">
    <location>
        <begin position="330"/>
        <end position="342"/>
    </location>
</feature>
<dbReference type="STRING" id="1206466.K0KU56"/>
<keyword evidence="2" id="KW-0342">GTP-binding</keyword>
<dbReference type="InterPro" id="IPR027417">
    <property type="entry name" value="P-loop_NTPase"/>
</dbReference>
<keyword evidence="6" id="KW-1185">Reference proteome</keyword>
<dbReference type="eggNOG" id="KOG2485">
    <property type="taxonomic scope" value="Eukaryota"/>
</dbReference>
<dbReference type="Proteomes" id="UP000009328">
    <property type="component" value="Unassembled WGS sequence"/>
</dbReference>
<dbReference type="InterPro" id="IPR006073">
    <property type="entry name" value="GTP-bd"/>
</dbReference>
<dbReference type="Gene3D" id="1.10.1580.10">
    <property type="match status" value="1"/>
</dbReference>
<gene>
    <name evidence="5" type="ORF">BN7_5139</name>
</gene>
<sequence length="349" mass="39682">MTSLVRKFIPRTSFPDYRVSLTDFKGHHVKALNKLTQIAPQLDLVFEVRDARAPLSTRNVLFEKILGNKPKVVLYSKKDLSTIDVELLTKWHKDEKFMFVNCKSRTDATNIIEIAKAHYEEMEPRPPLGLRMIITGMPNVGKSTLVNTLRAVGLNSTRKVAKTGGQPGVTRSTSSIIKINENPEILLYDTPGVFIPRVENSERMIVLSLVGAVSPTIVDPVIQADYLLYLINLQNPTLYSQYLKTPTNDVYTLLRAISKKIKKYNSRTKDFDEKGTALHWIDGFKQGKTGRLKFDVDSIVKSDIFDYQAHQKQEIERLSQMDNVLNKKKNTDGKRSLAEKVSRNVNKLF</sequence>
<reference evidence="5 6" key="1">
    <citation type="journal article" date="2012" name="Eukaryot. Cell">
        <title>Draft genome sequence of Wickerhamomyces ciferrii NRRL Y-1031 F-60-10.</title>
        <authorList>
            <person name="Schneider J."/>
            <person name="Andrea H."/>
            <person name="Blom J."/>
            <person name="Jaenicke S."/>
            <person name="Ruckert C."/>
            <person name="Schorsch C."/>
            <person name="Szczepanowski R."/>
            <person name="Farwick M."/>
            <person name="Goesmann A."/>
            <person name="Puhler A."/>
            <person name="Schaffer S."/>
            <person name="Tauch A."/>
            <person name="Kohler T."/>
            <person name="Brinkrolf K."/>
        </authorList>
    </citation>
    <scope>NUCLEOTIDE SEQUENCE [LARGE SCALE GENOMIC DNA]</scope>
    <source>
        <strain evidence="6">ATCC 14091 / BCRC 22168 / CBS 111 / JCM 3599 / NBRC 0793 / NRRL Y-1031 F-60-10</strain>
    </source>
</reference>
<accession>K0KU56</accession>
<evidence type="ECO:0000313" key="5">
    <source>
        <dbReference type="EMBL" id="CCH45557.1"/>
    </source>
</evidence>
<evidence type="ECO:0000256" key="3">
    <source>
        <dbReference type="SAM" id="MobiDB-lite"/>
    </source>
</evidence>
<dbReference type="GO" id="GO:0032543">
    <property type="term" value="P:mitochondrial translation"/>
    <property type="evidence" value="ECO:0007669"/>
    <property type="project" value="TreeGrafter"/>
</dbReference>
<dbReference type="GO" id="GO:0005525">
    <property type="term" value="F:GTP binding"/>
    <property type="evidence" value="ECO:0007669"/>
    <property type="project" value="UniProtKB-KW"/>
</dbReference>
<proteinExistence type="predicted"/>
<dbReference type="EMBL" id="CAIF01000200">
    <property type="protein sequence ID" value="CCH45557.1"/>
    <property type="molecule type" value="Genomic_DNA"/>
</dbReference>
<dbReference type="InterPro" id="IPR030378">
    <property type="entry name" value="G_CP_dom"/>
</dbReference>
<keyword evidence="1" id="KW-0547">Nucleotide-binding</keyword>
<name>K0KU56_WICCF</name>
<evidence type="ECO:0000256" key="2">
    <source>
        <dbReference type="ARBA" id="ARBA00023134"/>
    </source>
</evidence>
<dbReference type="PROSITE" id="PS51721">
    <property type="entry name" value="G_CP"/>
    <property type="match status" value="1"/>
</dbReference>
<dbReference type="AlphaFoldDB" id="K0KU56"/>
<dbReference type="PANTHER" id="PTHR45782">
    <property type="entry name" value="MITOCHONDRIAL RIBOSOME-ASSOCIATED GTPASE 1"/>
    <property type="match status" value="1"/>
</dbReference>
<evidence type="ECO:0000256" key="1">
    <source>
        <dbReference type="ARBA" id="ARBA00022741"/>
    </source>
</evidence>
<dbReference type="PANTHER" id="PTHR45782:SF4">
    <property type="entry name" value="MITOCHONDRIAL RIBOSOME-ASSOCIATED GTPASE 1"/>
    <property type="match status" value="1"/>
</dbReference>
<dbReference type="SUPFAM" id="SSF52540">
    <property type="entry name" value="P-loop containing nucleoside triphosphate hydrolases"/>
    <property type="match status" value="1"/>
</dbReference>
<dbReference type="Pfam" id="PF01926">
    <property type="entry name" value="MMR_HSR1"/>
    <property type="match status" value="1"/>
</dbReference>
<protein>
    <recommendedName>
        <fullName evidence="4">CP-type G domain-containing protein</fullName>
    </recommendedName>
</protein>
<comment type="caution">
    <text evidence="5">The sequence shown here is derived from an EMBL/GenBank/DDBJ whole genome shotgun (WGS) entry which is preliminary data.</text>
</comment>
<evidence type="ECO:0000313" key="6">
    <source>
        <dbReference type="Proteomes" id="UP000009328"/>
    </source>
</evidence>
<dbReference type="InterPro" id="IPR023179">
    <property type="entry name" value="GTP-bd_ortho_bundle_sf"/>
</dbReference>
<dbReference type="GO" id="GO:0003924">
    <property type="term" value="F:GTPase activity"/>
    <property type="evidence" value="ECO:0007669"/>
    <property type="project" value="TreeGrafter"/>
</dbReference>
<organism evidence="5 6">
    <name type="scientific">Wickerhamomyces ciferrii (strain ATCC 14091 / BCRC 22168 / CBS 111 / JCM 3599 / NBRC 0793 / NRRL Y-1031 F-60-10)</name>
    <name type="common">Yeast</name>
    <name type="synonym">Pichia ciferrii</name>
    <dbReference type="NCBI Taxonomy" id="1206466"/>
    <lineage>
        <taxon>Eukaryota</taxon>
        <taxon>Fungi</taxon>
        <taxon>Dikarya</taxon>
        <taxon>Ascomycota</taxon>
        <taxon>Saccharomycotina</taxon>
        <taxon>Saccharomycetes</taxon>
        <taxon>Phaffomycetales</taxon>
        <taxon>Wickerhamomycetaceae</taxon>
        <taxon>Wickerhamomyces</taxon>
    </lineage>
</organism>
<dbReference type="InParanoid" id="K0KU56"/>
<dbReference type="FunCoup" id="K0KU56">
    <property type="interactions" value="770"/>
</dbReference>
<feature type="domain" description="CP-type G" evidence="4">
    <location>
        <begin position="32"/>
        <end position="196"/>
    </location>
</feature>
<feature type="region of interest" description="Disordered" evidence="3">
    <location>
        <begin position="330"/>
        <end position="349"/>
    </location>
</feature>